<keyword evidence="7" id="KW-0546">Nucleotide metabolism</keyword>
<dbReference type="EMBL" id="CP029530">
    <property type="protein sequence ID" value="AYU81363.1"/>
    <property type="molecule type" value="Genomic_DNA"/>
</dbReference>
<evidence type="ECO:0000256" key="3">
    <source>
        <dbReference type="ARBA" id="ARBA00022723"/>
    </source>
</evidence>
<dbReference type="InterPro" id="IPR029001">
    <property type="entry name" value="ITPase-like_fam"/>
</dbReference>
<keyword evidence="8" id="KW-0464">Manganese</keyword>
<dbReference type="GO" id="GO:0000166">
    <property type="term" value="F:nucleotide binding"/>
    <property type="evidence" value="ECO:0007669"/>
    <property type="project" value="UniProtKB-KW"/>
</dbReference>
<evidence type="ECO:0000256" key="5">
    <source>
        <dbReference type="ARBA" id="ARBA00022801"/>
    </source>
</evidence>
<evidence type="ECO:0000256" key="9">
    <source>
        <dbReference type="ARBA" id="ARBA00038901"/>
    </source>
</evidence>
<evidence type="ECO:0000256" key="7">
    <source>
        <dbReference type="ARBA" id="ARBA00023080"/>
    </source>
</evidence>
<dbReference type="InterPro" id="IPR050299">
    <property type="entry name" value="YjjX_NTPase"/>
</dbReference>
<dbReference type="OrthoDB" id="300709at2759"/>
<dbReference type="VEuPathDB" id="TriTrypDB:LDHU3_31.2860"/>
<comment type="cofactor">
    <cofactor evidence="1">
        <name>Mn(2+)</name>
        <dbReference type="ChEBI" id="CHEBI:29035"/>
    </cofactor>
</comment>
<dbReference type="Gene3D" id="3.90.950.10">
    <property type="match status" value="1"/>
</dbReference>
<dbReference type="HAMAP" id="MF_00648">
    <property type="entry name" value="Non_canon_purine_NTPase_YjjX"/>
    <property type="match status" value="1"/>
</dbReference>
<dbReference type="InterPro" id="IPR002786">
    <property type="entry name" value="Non_canon_purine_NTPase"/>
</dbReference>
<dbReference type="InterPro" id="IPR026533">
    <property type="entry name" value="NTPase/PRRC1"/>
</dbReference>
<comment type="cofactor">
    <cofactor evidence="2">
        <name>Mg(2+)</name>
        <dbReference type="ChEBI" id="CHEBI:18420"/>
    </cofactor>
</comment>
<dbReference type="GO" id="GO:0009117">
    <property type="term" value="P:nucleotide metabolic process"/>
    <property type="evidence" value="ECO:0007669"/>
    <property type="project" value="UniProtKB-KW"/>
</dbReference>
<reference evidence="13 14" key="1">
    <citation type="journal article" date="2018" name="Sci. Rep.">
        <title>A complete Leishmania donovani reference genome identifies novel genetic variations associated with virulence.</title>
        <authorList>
            <person name="Lypaczewski P."/>
            <person name="Hoshizaki J."/>
            <person name="Zhang W.-W."/>
            <person name="McCall L.-I."/>
            <person name="Torcivia-Rodriguez J."/>
            <person name="Simonyan V."/>
            <person name="Kaur A."/>
            <person name="Dewar K."/>
            <person name="Matlashewski G."/>
        </authorList>
    </citation>
    <scope>NUCLEOTIDE SEQUENCE [LARGE SCALE GENOMIC DNA]</scope>
    <source>
        <strain evidence="13 14">LdCL</strain>
    </source>
</reference>
<keyword evidence="4" id="KW-0547">Nucleotide-binding</keyword>
<dbReference type="VEuPathDB" id="TriTrypDB:LdCL_310023600"/>
<dbReference type="GO" id="GO:0006772">
    <property type="term" value="P:thiamine metabolic process"/>
    <property type="evidence" value="ECO:0007669"/>
    <property type="project" value="TreeGrafter"/>
</dbReference>
<dbReference type="FunFam" id="3.90.950.10:FF:000002">
    <property type="entry name" value="Inosine/xanthosine triphosphatase"/>
    <property type="match status" value="1"/>
</dbReference>
<dbReference type="PANTHER" id="PTHR34699:SF2">
    <property type="entry name" value="NON-CANONICAL PURINE NTP PHOSPHATASE_PRRC1 DOMAIN-CONTAINING PROTEIN"/>
    <property type="match status" value="1"/>
</dbReference>
<dbReference type="Pfam" id="PF01931">
    <property type="entry name" value="NTPase_I-T"/>
    <property type="match status" value="1"/>
</dbReference>
<protein>
    <recommendedName>
        <fullName evidence="9">inosine/xanthosine triphosphatase</fullName>
        <ecNumber evidence="9">3.6.1.73</ecNumber>
    </recommendedName>
</protein>
<evidence type="ECO:0000313" key="13">
    <source>
        <dbReference type="EMBL" id="AYU81363.1"/>
    </source>
</evidence>
<dbReference type="EC" id="3.6.1.73" evidence="9"/>
<evidence type="ECO:0000256" key="10">
    <source>
        <dbReference type="ARBA" id="ARBA00048174"/>
    </source>
</evidence>
<dbReference type="Proteomes" id="UP000274082">
    <property type="component" value="Chromosome 31"/>
</dbReference>
<accession>A0A3S7X4I2</accession>
<feature type="domain" description="Non-canonical purine NTP phosphatase/PRRC1" evidence="12">
    <location>
        <begin position="7"/>
        <end position="173"/>
    </location>
</feature>
<dbReference type="VEuPathDB" id="TriTrypDB:LdBPK_311650.1"/>
<evidence type="ECO:0000313" key="14">
    <source>
        <dbReference type="Proteomes" id="UP000274082"/>
    </source>
</evidence>
<dbReference type="PANTHER" id="PTHR34699">
    <property type="match status" value="1"/>
</dbReference>
<evidence type="ECO:0000256" key="6">
    <source>
        <dbReference type="ARBA" id="ARBA00022842"/>
    </source>
</evidence>
<dbReference type="GO" id="GO:0046872">
    <property type="term" value="F:metal ion binding"/>
    <property type="evidence" value="ECO:0007669"/>
    <property type="project" value="UniProtKB-KW"/>
</dbReference>
<dbReference type="GO" id="GO:0103023">
    <property type="term" value="F:ITPase activity"/>
    <property type="evidence" value="ECO:0007669"/>
    <property type="project" value="UniProtKB-EC"/>
</dbReference>
<comment type="catalytic activity">
    <reaction evidence="11">
        <text>XTP + H2O = XDP + phosphate + H(+)</text>
        <dbReference type="Rhea" id="RHEA:28406"/>
        <dbReference type="ChEBI" id="CHEBI:15377"/>
        <dbReference type="ChEBI" id="CHEBI:15378"/>
        <dbReference type="ChEBI" id="CHEBI:43474"/>
        <dbReference type="ChEBI" id="CHEBI:59884"/>
        <dbReference type="ChEBI" id="CHEBI:61314"/>
        <dbReference type="EC" id="3.6.1.73"/>
    </reaction>
</comment>
<keyword evidence="5" id="KW-0378">Hydrolase</keyword>
<organism evidence="13 14">
    <name type="scientific">Leishmania donovani</name>
    <dbReference type="NCBI Taxonomy" id="5661"/>
    <lineage>
        <taxon>Eukaryota</taxon>
        <taxon>Discoba</taxon>
        <taxon>Euglenozoa</taxon>
        <taxon>Kinetoplastea</taxon>
        <taxon>Metakinetoplastina</taxon>
        <taxon>Trypanosomatida</taxon>
        <taxon>Trypanosomatidae</taxon>
        <taxon>Leishmaniinae</taxon>
        <taxon>Leishmania</taxon>
    </lineage>
</organism>
<gene>
    <name evidence="13" type="ORF">LdCL_310023600</name>
</gene>
<proteinExistence type="inferred from homology"/>
<sequence length="179" mass="19311">MTVWAIGTTNRAKAESIVTVVNRCFPNETHEVRLCSVSSGVSDQPMSAEETQRGALNRAKAALEVISDADYGVGLEGGIEHIAGRWFECGWMVVLERKTGKCGIGSSARFEMSETIMRPILNEGKELAEVIDNLTGEEDVRSGLGAMGVLTAGRLGRAAAYEHGLVFALAPFLSDSKYW</sequence>
<evidence type="ECO:0000259" key="12">
    <source>
        <dbReference type="Pfam" id="PF01931"/>
    </source>
</evidence>
<evidence type="ECO:0000256" key="1">
    <source>
        <dbReference type="ARBA" id="ARBA00001936"/>
    </source>
</evidence>
<keyword evidence="3" id="KW-0479">Metal-binding</keyword>
<evidence type="ECO:0000256" key="11">
    <source>
        <dbReference type="ARBA" id="ARBA00048781"/>
    </source>
</evidence>
<keyword evidence="6" id="KW-0460">Magnesium</keyword>
<evidence type="ECO:0000256" key="2">
    <source>
        <dbReference type="ARBA" id="ARBA00001946"/>
    </source>
</evidence>
<dbReference type="AlphaFoldDB" id="A0A3S7X4I2"/>
<name>A0A3S7X4I2_LEIDO</name>
<dbReference type="SUPFAM" id="SSF52972">
    <property type="entry name" value="ITPase-like"/>
    <property type="match status" value="1"/>
</dbReference>
<evidence type="ECO:0000256" key="8">
    <source>
        <dbReference type="ARBA" id="ARBA00023211"/>
    </source>
</evidence>
<comment type="catalytic activity">
    <reaction evidence="10">
        <text>ITP + H2O = IDP + phosphate + H(+)</text>
        <dbReference type="Rhea" id="RHEA:28330"/>
        <dbReference type="ChEBI" id="CHEBI:15377"/>
        <dbReference type="ChEBI" id="CHEBI:15378"/>
        <dbReference type="ChEBI" id="CHEBI:43474"/>
        <dbReference type="ChEBI" id="CHEBI:58280"/>
        <dbReference type="ChEBI" id="CHEBI:61402"/>
        <dbReference type="EC" id="3.6.1.73"/>
    </reaction>
</comment>
<keyword evidence="14" id="KW-1185">Reference proteome</keyword>
<evidence type="ECO:0000256" key="4">
    <source>
        <dbReference type="ARBA" id="ARBA00022741"/>
    </source>
</evidence>